<dbReference type="InterPro" id="IPR011005">
    <property type="entry name" value="Dihydropteroate_synth-like_sf"/>
</dbReference>
<comment type="catalytic activity">
    <reaction evidence="1">
        <text>(7,8-dihydropterin-6-yl)methyl diphosphate + 4-aminobenzoate = 7,8-dihydropteroate + diphosphate</text>
        <dbReference type="Rhea" id="RHEA:19949"/>
        <dbReference type="ChEBI" id="CHEBI:17836"/>
        <dbReference type="ChEBI" id="CHEBI:17839"/>
        <dbReference type="ChEBI" id="CHEBI:33019"/>
        <dbReference type="ChEBI" id="CHEBI:72950"/>
        <dbReference type="EC" id="2.5.1.15"/>
    </reaction>
</comment>
<dbReference type="SUPFAM" id="SSF51717">
    <property type="entry name" value="Dihydropteroate synthetase-like"/>
    <property type="match status" value="1"/>
</dbReference>
<dbReference type="PROSITE" id="PS00793">
    <property type="entry name" value="DHPS_2"/>
    <property type="match status" value="1"/>
</dbReference>
<dbReference type="KEGG" id="abi:Aboo_0939"/>
<protein>
    <recommendedName>
        <fullName evidence="4">dihydropteroate synthase</fullName>
        <ecNumber evidence="4">2.5.1.15</ecNumber>
    </recommendedName>
</protein>
<accession>B5IDA2</accession>
<dbReference type="RefSeq" id="WP_008084289.1">
    <property type="nucleotide sequence ID" value="NC_013926.1"/>
</dbReference>
<evidence type="ECO:0000259" key="9">
    <source>
        <dbReference type="PROSITE" id="PS50972"/>
    </source>
</evidence>
<dbReference type="InterPro" id="IPR000489">
    <property type="entry name" value="Pterin-binding_dom"/>
</dbReference>
<evidence type="ECO:0000256" key="7">
    <source>
        <dbReference type="ARBA" id="ARBA00022842"/>
    </source>
</evidence>
<dbReference type="GO" id="GO:0005829">
    <property type="term" value="C:cytosol"/>
    <property type="evidence" value="ECO:0007669"/>
    <property type="project" value="TreeGrafter"/>
</dbReference>
<reference evidence="10" key="1">
    <citation type="submission" date="2010-02" db="EMBL/GenBank/DDBJ databases">
        <title>Complete sequence of Aciduliprofundum boonei T469.</title>
        <authorList>
            <consortium name="US DOE Joint Genome Institute"/>
            <person name="Lucas S."/>
            <person name="Copeland A."/>
            <person name="Lapidus A."/>
            <person name="Cheng J.-F."/>
            <person name="Bruce D."/>
            <person name="Goodwin L."/>
            <person name="Pitluck S."/>
            <person name="Saunders E."/>
            <person name="Detter J.C."/>
            <person name="Han C."/>
            <person name="Tapia R."/>
            <person name="Land M."/>
            <person name="Hauser L."/>
            <person name="Kyrpides N."/>
            <person name="Mikhailova N."/>
            <person name="Flores G."/>
            <person name="Reysenbach A.-L."/>
            <person name="Woyke T."/>
        </authorList>
    </citation>
    <scope>NUCLEOTIDE SEQUENCE</scope>
    <source>
        <strain evidence="10">T469</strain>
    </source>
</reference>
<dbReference type="PROSITE" id="PS00792">
    <property type="entry name" value="DHPS_1"/>
    <property type="match status" value="1"/>
</dbReference>
<name>B5IDA2_ACIB4</name>
<evidence type="ECO:0000313" key="10">
    <source>
        <dbReference type="EMBL" id="ADD08748.1"/>
    </source>
</evidence>
<evidence type="ECO:0000256" key="6">
    <source>
        <dbReference type="ARBA" id="ARBA00022723"/>
    </source>
</evidence>
<dbReference type="GO" id="GO:0046654">
    <property type="term" value="P:tetrahydrofolate biosynthetic process"/>
    <property type="evidence" value="ECO:0007669"/>
    <property type="project" value="TreeGrafter"/>
</dbReference>
<evidence type="ECO:0000256" key="4">
    <source>
        <dbReference type="ARBA" id="ARBA00012458"/>
    </source>
</evidence>
<comment type="cofactor">
    <cofactor evidence="2">
        <name>Mg(2+)</name>
        <dbReference type="ChEBI" id="CHEBI:18420"/>
    </cofactor>
</comment>
<keyword evidence="8" id="KW-0289">Folate biosynthesis</keyword>
<evidence type="ECO:0000256" key="2">
    <source>
        <dbReference type="ARBA" id="ARBA00001946"/>
    </source>
</evidence>
<dbReference type="FunFam" id="3.20.20.20:FF:000006">
    <property type="entry name" value="Dihydropteroate synthase"/>
    <property type="match status" value="1"/>
</dbReference>
<feature type="domain" description="Pterin-binding" evidence="9">
    <location>
        <begin position="136"/>
        <end position="387"/>
    </location>
</feature>
<dbReference type="PANTHER" id="PTHR20941:SF1">
    <property type="entry name" value="FOLIC ACID SYNTHESIS PROTEIN FOL1"/>
    <property type="match status" value="1"/>
</dbReference>
<dbReference type="InterPro" id="IPR006390">
    <property type="entry name" value="DHP_synth_dom"/>
</dbReference>
<organism evidence="10 11">
    <name type="scientific">Aciduliprofundum boonei (strain DSM 19572 / T469)</name>
    <dbReference type="NCBI Taxonomy" id="439481"/>
    <lineage>
        <taxon>Archaea</taxon>
        <taxon>Methanobacteriati</taxon>
        <taxon>Thermoplasmatota</taxon>
        <taxon>DHVE2 group</taxon>
        <taxon>Candidatus Aciduliprofundum</taxon>
    </lineage>
</organism>
<dbReference type="OrthoDB" id="371861at2157"/>
<keyword evidence="6" id="KW-0479">Metal-binding</keyword>
<evidence type="ECO:0000313" key="11">
    <source>
        <dbReference type="Proteomes" id="UP000001400"/>
    </source>
</evidence>
<evidence type="ECO:0000256" key="8">
    <source>
        <dbReference type="ARBA" id="ARBA00022909"/>
    </source>
</evidence>
<dbReference type="Gene3D" id="3.20.20.20">
    <property type="entry name" value="Dihydropteroate synthase-like"/>
    <property type="match status" value="1"/>
</dbReference>
<dbReference type="STRING" id="439481.Aboo_0939"/>
<dbReference type="PROSITE" id="PS50972">
    <property type="entry name" value="PTERIN_BINDING"/>
    <property type="match status" value="1"/>
</dbReference>
<dbReference type="NCBIfam" id="TIGR01496">
    <property type="entry name" value="DHPS"/>
    <property type="match status" value="1"/>
</dbReference>
<dbReference type="GO" id="GO:0046656">
    <property type="term" value="P:folic acid biosynthetic process"/>
    <property type="evidence" value="ECO:0007669"/>
    <property type="project" value="UniProtKB-KW"/>
</dbReference>
<keyword evidence="7" id="KW-0460">Magnesium</keyword>
<keyword evidence="11" id="KW-1185">Reference proteome</keyword>
<dbReference type="PANTHER" id="PTHR20941">
    <property type="entry name" value="FOLATE SYNTHESIS PROTEINS"/>
    <property type="match status" value="1"/>
</dbReference>
<gene>
    <name evidence="10" type="ordered locus">Aboo_0939</name>
</gene>
<dbReference type="EMBL" id="CP001941">
    <property type="protein sequence ID" value="ADD08748.1"/>
    <property type="molecule type" value="Genomic_DNA"/>
</dbReference>
<dbReference type="AlphaFoldDB" id="B5IDA2"/>
<proteinExistence type="predicted"/>
<keyword evidence="5 10" id="KW-0808">Transferase</keyword>
<dbReference type="GO" id="GO:0046872">
    <property type="term" value="F:metal ion binding"/>
    <property type="evidence" value="ECO:0007669"/>
    <property type="project" value="UniProtKB-KW"/>
</dbReference>
<sequence length="397" mass="44887">MFNALVFNKSSYDLEHFMRKIGVSEDGISIMAKKGNFIVLRMENLPLKGALLLKQEALAAGMECALPWCTAALKCESTDAILFGTLRQFEILIEKMRKQPFKGKEMSDEMKEVIENYAKREFVIEAREYKIKIPPVKIMGILNVTPDSFSDGGKYLSVERAVERAKEMVKEGADIIDIGGESSRPFSEPVSEDEEMKRVLPVIEELQELKVPISIDTYKPRVAEEALKRGVSMVNDIYGLRKEGMAEIVRDYDAAVVIMHMKGEPKNMQLNPSYADTIGEIAKFLRERIEFALKKGIEEDKIMIDPGIGFGKRVEDNLRILKYFDSFKSLGFPILVGASRKSYMGKLLDLPVEERLESTIASDVIASLKGASIIRVHDVKENFRAIRMLEKITEVKI</sequence>
<dbReference type="GeneID" id="8827892"/>
<comment type="pathway">
    <text evidence="3">Cofactor biosynthesis; tetrahydrofolate biosynthesis; 7,8-dihydrofolate from 2-amino-4-hydroxy-6-hydroxymethyl-7,8-dihydropteridine diphosphate and 4-aminobenzoate: step 1/2.</text>
</comment>
<dbReference type="Pfam" id="PF00809">
    <property type="entry name" value="Pterin_bind"/>
    <property type="match status" value="1"/>
</dbReference>
<evidence type="ECO:0000256" key="1">
    <source>
        <dbReference type="ARBA" id="ARBA00000012"/>
    </source>
</evidence>
<dbReference type="EC" id="2.5.1.15" evidence="4"/>
<dbReference type="HOGENOM" id="CLU_008023_1_0_2"/>
<dbReference type="InterPro" id="IPR045031">
    <property type="entry name" value="DHP_synth-like"/>
</dbReference>
<dbReference type="Proteomes" id="UP000001400">
    <property type="component" value="Chromosome"/>
</dbReference>
<dbReference type="eggNOG" id="arCOG02817">
    <property type="taxonomic scope" value="Archaea"/>
</dbReference>
<dbReference type="GO" id="GO:0004156">
    <property type="term" value="F:dihydropteroate synthase activity"/>
    <property type="evidence" value="ECO:0007669"/>
    <property type="project" value="UniProtKB-EC"/>
</dbReference>
<evidence type="ECO:0000256" key="3">
    <source>
        <dbReference type="ARBA" id="ARBA00004763"/>
    </source>
</evidence>
<evidence type="ECO:0000256" key="5">
    <source>
        <dbReference type="ARBA" id="ARBA00022679"/>
    </source>
</evidence>
<dbReference type="CDD" id="cd00739">
    <property type="entry name" value="DHPS"/>
    <property type="match status" value="1"/>
</dbReference>